<organism evidence="1 2">
    <name type="scientific">Lentzea tibetensis</name>
    <dbReference type="NCBI Taxonomy" id="2591470"/>
    <lineage>
        <taxon>Bacteria</taxon>
        <taxon>Bacillati</taxon>
        <taxon>Actinomycetota</taxon>
        <taxon>Actinomycetes</taxon>
        <taxon>Pseudonocardiales</taxon>
        <taxon>Pseudonocardiaceae</taxon>
        <taxon>Lentzea</taxon>
    </lineage>
</organism>
<evidence type="ECO:0000313" key="2">
    <source>
        <dbReference type="Proteomes" id="UP000316639"/>
    </source>
</evidence>
<keyword evidence="2" id="KW-1185">Reference proteome</keyword>
<proteinExistence type="predicted"/>
<evidence type="ECO:0000313" key="1">
    <source>
        <dbReference type="EMBL" id="TWP51195.1"/>
    </source>
</evidence>
<comment type="caution">
    <text evidence="1">The sequence shown here is derived from an EMBL/GenBank/DDBJ whole genome shotgun (WGS) entry which is preliminary data.</text>
</comment>
<sequence length="112" mass="12656">MSEETIQLDLNESGVAVDLPMPTNNRDQVQGVPYRPVEFRDDDLPNALERAAQWLRTTQEWLGEAVDVIAIHLDYDDTQGAPYYNLKMLCNDEDLAGVPRVIREHDVTATGE</sequence>
<dbReference type="RefSeq" id="WP_146352817.1">
    <property type="nucleotide sequence ID" value="NZ_VOBR01000009.1"/>
</dbReference>
<dbReference type="Proteomes" id="UP000316639">
    <property type="component" value="Unassembled WGS sequence"/>
</dbReference>
<protein>
    <submittedName>
        <fullName evidence="1">Uncharacterized protein</fullName>
    </submittedName>
</protein>
<dbReference type="AlphaFoldDB" id="A0A563EU03"/>
<gene>
    <name evidence="1" type="ORF">FKR81_16380</name>
</gene>
<accession>A0A563EU03</accession>
<reference evidence="1 2" key="1">
    <citation type="submission" date="2019-07" db="EMBL/GenBank/DDBJ databases">
        <title>Lentzea xizangensis sp. nov., isolated from Qinghai-Tibetan Plateau Soils.</title>
        <authorList>
            <person name="Huang J."/>
        </authorList>
    </citation>
    <scope>NUCLEOTIDE SEQUENCE [LARGE SCALE GENOMIC DNA]</scope>
    <source>
        <strain evidence="1 2">FXJ1.1311</strain>
    </source>
</reference>
<name>A0A563EU03_9PSEU</name>
<dbReference type="OrthoDB" id="3687455at2"/>
<dbReference type="EMBL" id="VOBR01000009">
    <property type="protein sequence ID" value="TWP51195.1"/>
    <property type="molecule type" value="Genomic_DNA"/>
</dbReference>